<evidence type="ECO:0000259" key="1">
    <source>
        <dbReference type="Pfam" id="PF01243"/>
    </source>
</evidence>
<dbReference type="Gene3D" id="2.30.110.10">
    <property type="entry name" value="Electron Transport, Fmn-binding Protein, Chain A"/>
    <property type="match status" value="1"/>
</dbReference>
<protein>
    <submittedName>
        <fullName evidence="2">Pyridoxamine 5'-phosphate oxidase family protein</fullName>
    </submittedName>
</protein>
<dbReference type="NCBIfam" id="TIGR04025">
    <property type="entry name" value="PPOX_FMN_DR2398"/>
    <property type="match status" value="1"/>
</dbReference>
<feature type="domain" description="Pyridoxamine 5'-phosphate oxidase N-terminal" evidence="1">
    <location>
        <begin position="29"/>
        <end position="150"/>
    </location>
</feature>
<dbReference type="AlphaFoldDB" id="A0AAW9RW62"/>
<reference evidence="2 3" key="1">
    <citation type="submission" date="2024-02" db="EMBL/GenBank/DDBJ databases">
        <title>Genome analysis and characterization of Microbaculum marinisediminis sp. nov., isolated from marine sediment.</title>
        <authorList>
            <person name="Du Z.-J."/>
            <person name="Ye Y.-Q."/>
            <person name="Zhang Z.-R."/>
            <person name="Yuan S.-M."/>
            <person name="Zhang X.-Y."/>
        </authorList>
    </citation>
    <scope>NUCLEOTIDE SEQUENCE [LARGE SCALE GENOMIC DNA]</scope>
    <source>
        <strain evidence="2 3">SDUM1044001</strain>
    </source>
</reference>
<dbReference type="SUPFAM" id="SSF50475">
    <property type="entry name" value="FMN-binding split barrel"/>
    <property type="match status" value="1"/>
</dbReference>
<organism evidence="2 3">
    <name type="scientific">Microbaculum marinum</name>
    <dbReference type="NCBI Taxonomy" id="1764581"/>
    <lineage>
        <taxon>Bacteria</taxon>
        <taxon>Pseudomonadati</taxon>
        <taxon>Pseudomonadota</taxon>
        <taxon>Alphaproteobacteria</taxon>
        <taxon>Hyphomicrobiales</taxon>
        <taxon>Tepidamorphaceae</taxon>
        <taxon>Microbaculum</taxon>
    </lineage>
</organism>
<sequence>MARIDTLESLRAVYGQPSKRVIDKQLSRLDPHCRTFISLSPFCVLATQGADGLGDATPRGEHPGFVAVLNDNTLALPDRPGNNRLDTLSNIIANPAVGILFMIPGFSETLRVNGTADIRDDEDLKARFPINGRLPATVLVVHVREAYLHCAKAFMRSKLWDPSSQVERSRMPPLGQIIKEQIADEAPAISEEQMQEIYARTMY</sequence>
<dbReference type="InterPro" id="IPR024029">
    <property type="entry name" value="Pyridox_Oxase_FMN-dep"/>
</dbReference>
<dbReference type="RefSeq" id="WP_340329465.1">
    <property type="nucleotide sequence ID" value="NZ_JAZHOF010000003.1"/>
</dbReference>
<dbReference type="Proteomes" id="UP001378188">
    <property type="component" value="Unassembled WGS sequence"/>
</dbReference>
<dbReference type="EMBL" id="JAZHOF010000003">
    <property type="protein sequence ID" value="MEJ8571776.1"/>
    <property type="molecule type" value="Genomic_DNA"/>
</dbReference>
<name>A0AAW9RW62_9HYPH</name>
<proteinExistence type="predicted"/>
<accession>A0AAW9RW62</accession>
<dbReference type="Pfam" id="PF01243">
    <property type="entry name" value="PNPOx_N"/>
    <property type="match status" value="1"/>
</dbReference>
<dbReference type="InterPro" id="IPR011576">
    <property type="entry name" value="Pyridox_Oxase_N"/>
</dbReference>
<dbReference type="PANTHER" id="PTHR42815">
    <property type="entry name" value="FAD-BINDING, PUTATIVE (AFU_ORTHOLOGUE AFUA_6G07600)-RELATED"/>
    <property type="match status" value="1"/>
</dbReference>
<evidence type="ECO:0000313" key="2">
    <source>
        <dbReference type="EMBL" id="MEJ8571776.1"/>
    </source>
</evidence>
<keyword evidence="3" id="KW-1185">Reference proteome</keyword>
<evidence type="ECO:0000313" key="3">
    <source>
        <dbReference type="Proteomes" id="UP001378188"/>
    </source>
</evidence>
<dbReference type="InterPro" id="IPR012349">
    <property type="entry name" value="Split_barrel_FMN-bd"/>
</dbReference>
<gene>
    <name evidence="2" type="ORF">V3328_09850</name>
</gene>
<dbReference type="PANTHER" id="PTHR42815:SF2">
    <property type="entry name" value="FAD-BINDING, PUTATIVE (AFU_ORTHOLOGUE AFUA_6G07600)-RELATED"/>
    <property type="match status" value="1"/>
</dbReference>
<comment type="caution">
    <text evidence="2">The sequence shown here is derived from an EMBL/GenBank/DDBJ whole genome shotgun (WGS) entry which is preliminary data.</text>
</comment>